<accession>A0A2N8U840</accession>
<feature type="compositionally biased region" description="Low complexity" evidence="1">
    <location>
        <begin position="126"/>
        <end position="136"/>
    </location>
</feature>
<proteinExistence type="predicted"/>
<feature type="compositionally biased region" description="Low complexity" evidence="1">
    <location>
        <begin position="149"/>
        <end position="167"/>
    </location>
</feature>
<feature type="compositionally biased region" description="Polar residues" evidence="1">
    <location>
        <begin position="195"/>
        <end position="205"/>
    </location>
</feature>
<feature type="region of interest" description="Disordered" evidence="1">
    <location>
        <begin position="113"/>
        <end position="215"/>
    </location>
</feature>
<name>A0A2N8U840_9BASI</name>
<dbReference type="EMBL" id="LT795054">
    <property type="protein sequence ID" value="SJX60872.1"/>
    <property type="molecule type" value="Genomic_DNA"/>
</dbReference>
<organism evidence="2 3">
    <name type="scientific">Sporisorium reilianum f. sp. reilianum</name>
    <dbReference type="NCBI Taxonomy" id="72559"/>
    <lineage>
        <taxon>Eukaryota</taxon>
        <taxon>Fungi</taxon>
        <taxon>Dikarya</taxon>
        <taxon>Basidiomycota</taxon>
        <taxon>Ustilaginomycotina</taxon>
        <taxon>Ustilaginomycetes</taxon>
        <taxon>Ustilaginales</taxon>
        <taxon>Ustilaginaceae</taxon>
        <taxon>Sporisorium</taxon>
    </lineage>
</organism>
<feature type="compositionally biased region" description="Low complexity" evidence="1">
    <location>
        <begin position="248"/>
        <end position="269"/>
    </location>
</feature>
<feature type="region of interest" description="Disordered" evidence="1">
    <location>
        <begin position="248"/>
        <end position="275"/>
    </location>
</feature>
<protein>
    <submittedName>
        <fullName evidence="2">Uncharacterized protein</fullName>
    </submittedName>
</protein>
<dbReference type="Proteomes" id="UP000239563">
    <property type="component" value="Chromosome I"/>
</dbReference>
<evidence type="ECO:0000313" key="2">
    <source>
        <dbReference type="EMBL" id="SJX60872.1"/>
    </source>
</evidence>
<sequence>MSRFGGRFVPNLEQEVRRQAVEPIGKWRQEWVTPTGTSADGSASSSSVGVKILKWVRVPDEIITFPEEQDVLAEDRVADDAAIVEAPVQSIHNAPAVGTPLGGGSLSSVGGGLGTIAPKEPPTPVPAAQAPTTNATDITPASAIPPHVTSTFSEPTTTNTTADNTPTYSVANTPGPSAAPEPQPASQGAEASVADTPQIQPQVESQLHDQPVLGQHTDSATLAVLAAGAEAEQQPAAKEDTLVAADPTAAVPATTFEDDAAPAAPSAADVEMNDA</sequence>
<reference evidence="2 3" key="1">
    <citation type="submission" date="2017-02" db="EMBL/GenBank/DDBJ databases">
        <authorList>
            <person name="Peterson S.W."/>
        </authorList>
    </citation>
    <scope>NUCLEOTIDE SEQUENCE [LARGE SCALE GENOMIC DNA]</scope>
    <source>
        <strain evidence="2 3">SRS1_H2-8</strain>
    </source>
</reference>
<evidence type="ECO:0000256" key="1">
    <source>
        <dbReference type="SAM" id="MobiDB-lite"/>
    </source>
</evidence>
<dbReference type="AlphaFoldDB" id="A0A2N8U840"/>
<evidence type="ECO:0000313" key="3">
    <source>
        <dbReference type="Proteomes" id="UP000239563"/>
    </source>
</evidence>
<gene>
    <name evidence="2" type="ORF">SRS1_12099</name>
</gene>